<comment type="caution">
    <text evidence="3">The sequence shown here is derived from an EMBL/GenBank/DDBJ whole genome shotgun (WGS) entry which is preliminary data.</text>
</comment>
<dbReference type="SMART" id="SM00054">
    <property type="entry name" value="EFh"/>
    <property type="match status" value="2"/>
</dbReference>
<dbReference type="OMA" id="NIFASTQ"/>
<dbReference type="Pfam" id="PF13499">
    <property type="entry name" value="EF-hand_7"/>
    <property type="match status" value="1"/>
</dbReference>
<keyword evidence="1" id="KW-0106">Calcium</keyword>
<dbReference type="InterPro" id="IPR018247">
    <property type="entry name" value="EF_Hand_1_Ca_BS"/>
</dbReference>
<feature type="domain" description="EF-hand" evidence="2">
    <location>
        <begin position="18"/>
        <end position="53"/>
    </location>
</feature>
<feature type="domain" description="EF-hand" evidence="2">
    <location>
        <begin position="59"/>
        <end position="88"/>
    </location>
</feature>
<dbReference type="InterPro" id="IPR001751">
    <property type="entry name" value="S100/CaBP7/8-like_CS"/>
</dbReference>
<dbReference type="EMBL" id="AWWV01007686">
    <property type="protein sequence ID" value="OMO95248.1"/>
    <property type="molecule type" value="Genomic_DNA"/>
</dbReference>
<dbReference type="PROSITE" id="PS50222">
    <property type="entry name" value="EF_HAND_2"/>
    <property type="match status" value="2"/>
</dbReference>
<evidence type="ECO:0000259" key="2">
    <source>
        <dbReference type="PROSITE" id="PS50222"/>
    </source>
</evidence>
<evidence type="ECO:0000256" key="1">
    <source>
        <dbReference type="ARBA" id="ARBA00022837"/>
    </source>
</evidence>
<dbReference type="PROSITE" id="PS00018">
    <property type="entry name" value="EF_HAND_1"/>
    <property type="match status" value="2"/>
</dbReference>
<gene>
    <name evidence="3" type="ORF">CCACVL1_05474</name>
</gene>
<evidence type="ECO:0000313" key="4">
    <source>
        <dbReference type="Proteomes" id="UP000188268"/>
    </source>
</evidence>
<name>A0A1R3JKB0_COCAP</name>
<sequence>MEEVRETAMTYYAKLPQSHKDEATNFFESLDSDGDGKINVEEFMAWVKKRGFKSITRSERLFKELDKDENGTLDFNEVVTLFYLNKSGRFVFCDGNGCGAFLKGNYFTCVKCFKAGTSAAGGSCDLCCSCYRDNNFNHRDDHTTFVDNYALLLSIWRQDKPSSVELE</sequence>
<accession>A0A1R3JKB0</accession>
<evidence type="ECO:0000313" key="3">
    <source>
        <dbReference type="EMBL" id="OMO95248.1"/>
    </source>
</evidence>
<dbReference type="Gramene" id="OMO95248">
    <property type="protein sequence ID" value="OMO95248"/>
    <property type="gene ID" value="CCACVL1_05474"/>
</dbReference>
<dbReference type="SUPFAM" id="SSF47473">
    <property type="entry name" value="EF-hand"/>
    <property type="match status" value="1"/>
</dbReference>
<dbReference type="PROSITE" id="PS00303">
    <property type="entry name" value="S100_CABP"/>
    <property type="match status" value="1"/>
</dbReference>
<feature type="non-terminal residue" evidence="3">
    <location>
        <position position="167"/>
    </location>
</feature>
<dbReference type="CDD" id="cd00051">
    <property type="entry name" value="EFh"/>
    <property type="match status" value="1"/>
</dbReference>
<reference evidence="3 4" key="1">
    <citation type="submission" date="2013-09" db="EMBL/GenBank/DDBJ databases">
        <title>Corchorus capsularis genome sequencing.</title>
        <authorList>
            <person name="Alam M."/>
            <person name="Haque M.S."/>
            <person name="Islam M.S."/>
            <person name="Emdad E.M."/>
            <person name="Islam M.M."/>
            <person name="Ahmed B."/>
            <person name="Halim A."/>
            <person name="Hossen Q.M.M."/>
            <person name="Hossain M.Z."/>
            <person name="Ahmed R."/>
            <person name="Khan M.M."/>
            <person name="Islam R."/>
            <person name="Rashid M.M."/>
            <person name="Khan S.A."/>
            <person name="Rahman M.S."/>
            <person name="Alam M."/>
        </authorList>
    </citation>
    <scope>NUCLEOTIDE SEQUENCE [LARGE SCALE GENOMIC DNA]</scope>
    <source>
        <strain evidence="4">cv. CVL-1</strain>
        <tissue evidence="3">Whole seedling</tissue>
    </source>
</reference>
<dbReference type="Gene3D" id="1.10.238.10">
    <property type="entry name" value="EF-hand"/>
    <property type="match status" value="1"/>
</dbReference>
<dbReference type="OrthoDB" id="8785703at2759"/>
<dbReference type="STRING" id="210143.A0A1R3JKB0"/>
<keyword evidence="4" id="KW-1185">Reference proteome</keyword>
<dbReference type="InterPro" id="IPR002048">
    <property type="entry name" value="EF_hand_dom"/>
</dbReference>
<dbReference type="GO" id="GO:0005509">
    <property type="term" value="F:calcium ion binding"/>
    <property type="evidence" value="ECO:0007669"/>
    <property type="project" value="InterPro"/>
</dbReference>
<organism evidence="3 4">
    <name type="scientific">Corchorus capsularis</name>
    <name type="common">Jute</name>
    <dbReference type="NCBI Taxonomy" id="210143"/>
    <lineage>
        <taxon>Eukaryota</taxon>
        <taxon>Viridiplantae</taxon>
        <taxon>Streptophyta</taxon>
        <taxon>Embryophyta</taxon>
        <taxon>Tracheophyta</taxon>
        <taxon>Spermatophyta</taxon>
        <taxon>Magnoliopsida</taxon>
        <taxon>eudicotyledons</taxon>
        <taxon>Gunneridae</taxon>
        <taxon>Pentapetalae</taxon>
        <taxon>rosids</taxon>
        <taxon>malvids</taxon>
        <taxon>Malvales</taxon>
        <taxon>Malvaceae</taxon>
        <taxon>Grewioideae</taxon>
        <taxon>Apeibeae</taxon>
        <taxon>Corchorus</taxon>
    </lineage>
</organism>
<proteinExistence type="predicted"/>
<dbReference type="Proteomes" id="UP000188268">
    <property type="component" value="Unassembled WGS sequence"/>
</dbReference>
<protein>
    <submittedName>
        <fullName evidence="3">Calcium-binding EF-hand</fullName>
    </submittedName>
</protein>
<dbReference type="InterPro" id="IPR011992">
    <property type="entry name" value="EF-hand-dom_pair"/>
</dbReference>
<dbReference type="AlphaFoldDB" id="A0A1R3JKB0"/>